<protein>
    <recommendedName>
        <fullName evidence="1">HTH cro/C1-type domain-containing protein</fullName>
    </recommendedName>
</protein>
<dbReference type="Pfam" id="PF01381">
    <property type="entry name" value="HTH_3"/>
    <property type="match status" value="1"/>
</dbReference>
<dbReference type="Proteomes" id="UP000650511">
    <property type="component" value="Unassembled WGS sequence"/>
</dbReference>
<comment type="caution">
    <text evidence="2">The sequence shown here is derived from an EMBL/GenBank/DDBJ whole genome shotgun (WGS) entry which is preliminary data.</text>
</comment>
<dbReference type="GO" id="GO:0003677">
    <property type="term" value="F:DNA binding"/>
    <property type="evidence" value="ECO:0007669"/>
    <property type="project" value="InterPro"/>
</dbReference>
<gene>
    <name evidence="2" type="ORF">GCM10011354_23060</name>
</gene>
<dbReference type="EMBL" id="BMHA01000008">
    <property type="protein sequence ID" value="GGI07233.1"/>
    <property type="molecule type" value="Genomic_DNA"/>
</dbReference>
<keyword evidence="3" id="KW-1185">Reference proteome</keyword>
<dbReference type="AlphaFoldDB" id="A0A8J3ABA0"/>
<reference evidence="2" key="2">
    <citation type="submission" date="2020-09" db="EMBL/GenBank/DDBJ databases">
        <authorList>
            <person name="Sun Q."/>
            <person name="Zhou Y."/>
        </authorList>
    </citation>
    <scope>NUCLEOTIDE SEQUENCE</scope>
    <source>
        <strain evidence="2">CGMCC 1.14988</strain>
    </source>
</reference>
<dbReference type="RefSeq" id="WP_130649970.1">
    <property type="nucleotide sequence ID" value="NZ_BMHA01000008.1"/>
</dbReference>
<dbReference type="CDD" id="cd00093">
    <property type="entry name" value="HTH_XRE"/>
    <property type="match status" value="1"/>
</dbReference>
<dbReference type="Gene3D" id="1.10.260.40">
    <property type="entry name" value="lambda repressor-like DNA-binding domains"/>
    <property type="match status" value="1"/>
</dbReference>
<organism evidence="2 3">
    <name type="scientific">Egicoccus halophilus</name>
    <dbReference type="NCBI Taxonomy" id="1670830"/>
    <lineage>
        <taxon>Bacteria</taxon>
        <taxon>Bacillati</taxon>
        <taxon>Actinomycetota</taxon>
        <taxon>Nitriliruptoria</taxon>
        <taxon>Egicoccales</taxon>
        <taxon>Egicoccaceae</taxon>
        <taxon>Egicoccus</taxon>
    </lineage>
</organism>
<evidence type="ECO:0000313" key="2">
    <source>
        <dbReference type="EMBL" id="GGI07233.1"/>
    </source>
</evidence>
<dbReference type="InterPro" id="IPR010982">
    <property type="entry name" value="Lambda_DNA-bd_dom_sf"/>
</dbReference>
<dbReference type="PROSITE" id="PS50943">
    <property type="entry name" value="HTH_CROC1"/>
    <property type="match status" value="1"/>
</dbReference>
<evidence type="ECO:0000313" key="3">
    <source>
        <dbReference type="Proteomes" id="UP000650511"/>
    </source>
</evidence>
<dbReference type="InterPro" id="IPR001387">
    <property type="entry name" value="Cro/C1-type_HTH"/>
</dbReference>
<accession>A0A8J3ABA0</accession>
<dbReference type="SUPFAM" id="SSF47413">
    <property type="entry name" value="lambda repressor-like DNA-binding domains"/>
    <property type="match status" value="1"/>
</dbReference>
<proteinExistence type="predicted"/>
<reference evidence="2" key="1">
    <citation type="journal article" date="2014" name="Int. J. Syst. Evol. Microbiol.">
        <title>Complete genome sequence of Corynebacterium casei LMG S-19264T (=DSM 44701T), isolated from a smear-ripened cheese.</title>
        <authorList>
            <consortium name="US DOE Joint Genome Institute (JGI-PGF)"/>
            <person name="Walter F."/>
            <person name="Albersmeier A."/>
            <person name="Kalinowski J."/>
            <person name="Ruckert C."/>
        </authorList>
    </citation>
    <scope>NUCLEOTIDE SEQUENCE</scope>
    <source>
        <strain evidence="2">CGMCC 1.14988</strain>
    </source>
</reference>
<name>A0A8J3ABA0_9ACTN</name>
<sequence>MSLLSLSPAVRALHGAGISAADLARDLGISERTVQHWLRGDTRPRPALWDAIAQRGGPALAKRVRRLVPGEAVR</sequence>
<dbReference type="OrthoDB" id="4706085at2"/>
<feature type="domain" description="HTH cro/C1-type" evidence="1">
    <location>
        <begin position="16"/>
        <end position="54"/>
    </location>
</feature>
<evidence type="ECO:0000259" key="1">
    <source>
        <dbReference type="PROSITE" id="PS50943"/>
    </source>
</evidence>